<feature type="domain" description="Barstar (barnase inhibitor)" evidence="2">
    <location>
        <begin position="1"/>
        <end position="84"/>
    </location>
</feature>
<sequence>MKTFTVRGARIHSRADLFTELGHAVNGAGGYFGSNLDALADCLGGGFGTPDDEPFRFVLTDSAKAKKALDSHTWTGLLDVFDSAGIDLVLR</sequence>
<gene>
    <name evidence="3" type="ORF">A5642_11550</name>
    <name evidence="4" type="ORF">EUA03_08745</name>
</gene>
<evidence type="ECO:0000313" key="4">
    <source>
        <dbReference type="EMBL" id="TDK90500.1"/>
    </source>
</evidence>
<reference evidence="4 6" key="2">
    <citation type="submission" date="2019-01" db="EMBL/GenBank/DDBJ databases">
        <title>High-quality-draft genome sequences of five non-tuberculosis mycobacteriaceae isolated from a nosocomial environment.</title>
        <authorList>
            <person name="Tiago I."/>
            <person name="Alarico S."/>
            <person name="Pereira S.G."/>
            <person name="Coelho C."/>
            <person name="Maranha A."/>
            <person name="Empadinhas N."/>
        </authorList>
    </citation>
    <scope>NUCLEOTIDE SEQUENCE [LARGE SCALE GENOMIC DNA]</scope>
    <source>
        <strain evidence="4 6">24AIII</strain>
    </source>
</reference>
<dbReference type="Proteomes" id="UP000294929">
    <property type="component" value="Unassembled WGS sequence"/>
</dbReference>
<dbReference type="RefSeq" id="WP_061001438.1">
    <property type="nucleotide sequence ID" value="NZ_LSKA01000151.1"/>
</dbReference>
<dbReference type="OrthoDB" id="8859549at2"/>
<evidence type="ECO:0000259" key="2">
    <source>
        <dbReference type="Pfam" id="PF01337"/>
    </source>
</evidence>
<protein>
    <submittedName>
        <fullName evidence="3">Ribonuclease inhibitor</fullName>
    </submittedName>
</protein>
<dbReference type="Pfam" id="PF01337">
    <property type="entry name" value="Barstar"/>
    <property type="match status" value="1"/>
</dbReference>
<dbReference type="InterPro" id="IPR000468">
    <property type="entry name" value="Barstar"/>
</dbReference>
<dbReference type="Proteomes" id="UP000093962">
    <property type="component" value="Unassembled WGS sequence"/>
</dbReference>
<proteinExistence type="inferred from homology"/>
<evidence type="ECO:0000313" key="6">
    <source>
        <dbReference type="Proteomes" id="UP000294929"/>
    </source>
</evidence>
<evidence type="ECO:0000256" key="1">
    <source>
        <dbReference type="ARBA" id="ARBA00006845"/>
    </source>
</evidence>
<dbReference type="SUPFAM" id="SSF52038">
    <property type="entry name" value="Barstar-related"/>
    <property type="match status" value="1"/>
</dbReference>
<dbReference type="AlphaFoldDB" id="A0A1A0N095"/>
<comment type="similarity">
    <text evidence="1">Belongs to the barstar family.</text>
</comment>
<dbReference type="InterPro" id="IPR035905">
    <property type="entry name" value="Barstar-like_sf"/>
</dbReference>
<dbReference type="Gene3D" id="3.30.370.10">
    <property type="entry name" value="Barstar-like"/>
    <property type="match status" value="1"/>
</dbReference>
<name>A0A1A0N095_MYCMU</name>
<dbReference type="EMBL" id="SDLO01000006">
    <property type="protein sequence ID" value="TDK90500.1"/>
    <property type="molecule type" value="Genomic_DNA"/>
</dbReference>
<reference evidence="3 5" key="1">
    <citation type="submission" date="2016-06" db="EMBL/GenBank/DDBJ databases">
        <authorList>
            <person name="Kjaerup R.B."/>
            <person name="Dalgaard T.S."/>
            <person name="Juul-Madsen H.R."/>
        </authorList>
    </citation>
    <scope>NUCLEOTIDE SEQUENCE [LARGE SCALE GENOMIC DNA]</scope>
    <source>
        <strain evidence="3 5">1199456.5</strain>
    </source>
</reference>
<evidence type="ECO:0000313" key="3">
    <source>
        <dbReference type="EMBL" id="OBA91070.1"/>
    </source>
</evidence>
<evidence type="ECO:0000313" key="5">
    <source>
        <dbReference type="Proteomes" id="UP000093962"/>
    </source>
</evidence>
<dbReference type="EMBL" id="LZSF01000038">
    <property type="protein sequence ID" value="OBA91070.1"/>
    <property type="molecule type" value="Genomic_DNA"/>
</dbReference>
<organism evidence="3 5">
    <name type="scientific">Mycolicibacterium mucogenicum</name>
    <name type="common">Mycobacterium mucogenicum</name>
    <dbReference type="NCBI Taxonomy" id="56689"/>
    <lineage>
        <taxon>Bacteria</taxon>
        <taxon>Bacillati</taxon>
        <taxon>Actinomycetota</taxon>
        <taxon>Actinomycetes</taxon>
        <taxon>Mycobacteriales</taxon>
        <taxon>Mycobacteriaceae</taxon>
        <taxon>Mycolicibacterium</taxon>
    </lineage>
</organism>
<comment type="caution">
    <text evidence="3">The sequence shown here is derived from an EMBL/GenBank/DDBJ whole genome shotgun (WGS) entry which is preliminary data.</text>
</comment>
<accession>A0A1A0N095</accession>